<evidence type="ECO:0000313" key="12">
    <source>
        <dbReference type="RefSeq" id="XP_023559934.1"/>
    </source>
</evidence>
<keyword evidence="5" id="KW-0964">Secreted</keyword>
<keyword evidence="7" id="KW-1015">Disulfide bond</keyword>
<evidence type="ECO:0000256" key="5">
    <source>
        <dbReference type="ARBA" id="ARBA00022525"/>
    </source>
</evidence>
<dbReference type="Pfam" id="PF00074">
    <property type="entry name" value="RnaseA"/>
    <property type="match status" value="1"/>
</dbReference>
<feature type="domain" description="Ribonuclease A-domain" evidence="10">
    <location>
        <begin position="68"/>
        <end position="173"/>
    </location>
</feature>
<keyword evidence="8" id="KW-0325">Glycoprotein</keyword>
<comment type="function">
    <text evidence="1">Does not exhibit any ribonuclease activity.</text>
</comment>
<proteinExistence type="inferred from homology"/>
<organism evidence="11 12">
    <name type="scientific">Octodon degus</name>
    <name type="common">Degu</name>
    <name type="synonym">Sciurus degus</name>
    <dbReference type="NCBI Taxonomy" id="10160"/>
    <lineage>
        <taxon>Eukaryota</taxon>
        <taxon>Metazoa</taxon>
        <taxon>Chordata</taxon>
        <taxon>Craniata</taxon>
        <taxon>Vertebrata</taxon>
        <taxon>Euteleostomi</taxon>
        <taxon>Mammalia</taxon>
        <taxon>Eutheria</taxon>
        <taxon>Euarchontoglires</taxon>
        <taxon>Glires</taxon>
        <taxon>Rodentia</taxon>
        <taxon>Hystricomorpha</taxon>
        <taxon>Octodontidae</taxon>
        <taxon>Octodon</taxon>
    </lineage>
</organism>
<keyword evidence="6 9" id="KW-0732">Signal</keyword>
<evidence type="ECO:0000256" key="2">
    <source>
        <dbReference type="ARBA" id="ARBA00004613"/>
    </source>
</evidence>
<dbReference type="AlphaFoldDB" id="A0A6P6DIP9"/>
<dbReference type="CTD" id="390443"/>
<name>A0A6P6DIP9_OCTDE</name>
<gene>
    <name evidence="12" type="primary">Rnase9</name>
</gene>
<dbReference type="SMART" id="SM00092">
    <property type="entry name" value="RNAse_Pc"/>
    <property type="match status" value="1"/>
</dbReference>
<evidence type="ECO:0000259" key="10">
    <source>
        <dbReference type="SMART" id="SM00092"/>
    </source>
</evidence>
<keyword evidence="11" id="KW-1185">Reference proteome</keyword>
<comment type="similarity">
    <text evidence="3">Belongs to the pancreatic ribonuclease family.</text>
</comment>
<dbReference type="InterPro" id="IPR036816">
    <property type="entry name" value="RNaseA-like_dom_sf"/>
</dbReference>
<dbReference type="InParanoid" id="A0A6P6DIP9"/>
<comment type="subcellular location">
    <subcellularLocation>
        <location evidence="2">Secreted</location>
    </subcellularLocation>
</comment>
<evidence type="ECO:0000313" key="11">
    <source>
        <dbReference type="Proteomes" id="UP000515203"/>
    </source>
</evidence>
<dbReference type="RefSeq" id="XP_023559934.1">
    <property type="nucleotide sequence ID" value="XM_023704166.1"/>
</dbReference>
<dbReference type="GeneID" id="111813458"/>
<accession>A0A6P6DIP9</accession>
<dbReference type="OrthoDB" id="9835306at2759"/>
<dbReference type="PANTHER" id="PTHR11437:SF14">
    <property type="entry name" value="INACTIVE RIBONUCLEASE-LIKE PROTEIN 9"/>
    <property type="match status" value="1"/>
</dbReference>
<dbReference type="SUPFAM" id="SSF54076">
    <property type="entry name" value="RNase A-like"/>
    <property type="match status" value="1"/>
</dbReference>
<feature type="chain" id="PRO_5027649616" description="Inactive ribonuclease-like protein 9" evidence="9">
    <location>
        <begin position="29"/>
        <end position="187"/>
    </location>
</feature>
<reference evidence="12" key="1">
    <citation type="submission" date="2025-08" db="UniProtKB">
        <authorList>
            <consortium name="RefSeq"/>
        </authorList>
    </citation>
    <scope>IDENTIFICATION</scope>
</reference>
<dbReference type="GO" id="GO:0050830">
    <property type="term" value="P:defense response to Gram-positive bacterium"/>
    <property type="evidence" value="ECO:0007669"/>
    <property type="project" value="TreeGrafter"/>
</dbReference>
<dbReference type="InterPro" id="IPR023412">
    <property type="entry name" value="RNaseA_domain"/>
</dbReference>
<dbReference type="InterPro" id="IPR001427">
    <property type="entry name" value="RNaseA"/>
</dbReference>
<dbReference type="Proteomes" id="UP000515203">
    <property type="component" value="Unplaced"/>
</dbReference>
<protein>
    <recommendedName>
        <fullName evidence="4">Inactive ribonuclease-like protein 9</fullName>
    </recommendedName>
</protein>
<sequence length="187" mass="22162">MRIPFTKHRVPLLFLLLLPPMQLQGTFSNFYLLPNFTQEEFENYLYELHGTGPTRPPSKRKIEKIVLAEENWRPLDDPQYCIELMKDRNVHYKLRCVTHHYFLRTSYELLQQTCYRPNVKCKEGTDECKMTESVIEGVFCKLLEGTDMPECEYESSIIHGNVVITCQWIDETKEFIPHTINNMIPQI</sequence>
<evidence type="ECO:0000256" key="1">
    <source>
        <dbReference type="ARBA" id="ARBA00002915"/>
    </source>
</evidence>
<dbReference type="Gene3D" id="3.10.130.10">
    <property type="entry name" value="Ribonuclease A-like domain"/>
    <property type="match status" value="1"/>
</dbReference>
<evidence type="ECO:0000256" key="8">
    <source>
        <dbReference type="ARBA" id="ARBA00023180"/>
    </source>
</evidence>
<evidence type="ECO:0000256" key="7">
    <source>
        <dbReference type="ARBA" id="ARBA00023157"/>
    </source>
</evidence>
<dbReference type="GO" id="GO:0003676">
    <property type="term" value="F:nucleic acid binding"/>
    <property type="evidence" value="ECO:0007669"/>
    <property type="project" value="InterPro"/>
</dbReference>
<dbReference type="GO" id="GO:0005576">
    <property type="term" value="C:extracellular region"/>
    <property type="evidence" value="ECO:0007669"/>
    <property type="project" value="UniProtKB-SubCell"/>
</dbReference>
<dbReference type="PANTHER" id="PTHR11437">
    <property type="entry name" value="RIBONUCLEASE"/>
    <property type="match status" value="1"/>
</dbReference>
<feature type="signal peptide" evidence="9">
    <location>
        <begin position="1"/>
        <end position="28"/>
    </location>
</feature>
<evidence type="ECO:0000256" key="4">
    <source>
        <dbReference type="ARBA" id="ARBA00014966"/>
    </source>
</evidence>
<evidence type="ECO:0000256" key="3">
    <source>
        <dbReference type="ARBA" id="ARBA00005600"/>
    </source>
</evidence>
<evidence type="ECO:0000256" key="9">
    <source>
        <dbReference type="SAM" id="SignalP"/>
    </source>
</evidence>
<evidence type="ECO:0000256" key="6">
    <source>
        <dbReference type="ARBA" id="ARBA00022729"/>
    </source>
</evidence>